<organism evidence="1 2">
    <name type="scientific">Chitiniphilus purpureus</name>
    <dbReference type="NCBI Taxonomy" id="2981137"/>
    <lineage>
        <taxon>Bacteria</taxon>
        <taxon>Pseudomonadati</taxon>
        <taxon>Pseudomonadota</taxon>
        <taxon>Betaproteobacteria</taxon>
        <taxon>Neisseriales</taxon>
        <taxon>Chitinibacteraceae</taxon>
        <taxon>Chitiniphilus</taxon>
    </lineage>
</organism>
<reference evidence="1" key="1">
    <citation type="submission" date="2022-10" db="EMBL/GenBank/DDBJ databases">
        <title>Chitiniphilus purpureus sp. nov., a novel chitin-degrading bacterium isolated from crawfish pond sediment.</title>
        <authorList>
            <person name="Li K."/>
        </authorList>
    </citation>
    <scope>NUCLEOTIDE SEQUENCE</scope>
    <source>
        <strain evidence="1">CD1</strain>
    </source>
</reference>
<proteinExistence type="predicted"/>
<sequence length="70" mass="8126">MTDKERAEVLAKAVLRSWCWEGGACWHCQGHFTFTKFRYGFQHDDSCPVVLAENIEAMRVHAAERQGERK</sequence>
<accession>A0ABY6DNV2</accession>
<name>A0ABY6DNV2_9NEIS</name>
<keyword evidence="2" id="KW-1185">Reference proteome</keyword>
<dbReference type="Proteomes" id="UP001061302">
    <property type="component" value="Chromosome"/>
</dbReference>
<protein>
    <submittedName>
        <fullName evidence="1">Uncharacterized protein</fullName>
    </submittedName>
</protein>
<gene>
    <name evidence="1" type="ORF">N8I74_15870</name>
</gene>
<evidence type="ECO:0000313" key="1">
    <source>
        <dbReference type="EMBL" id="UXY14781.1"/>
    </source>
</evidence>
<dbReference type="EMBL" id="CP106753">
    <property type="protein sequence ID" value="UXY14781.1"/>
    <property type="molecule type" value="Genomic_DNA"/>
</dbReference>
<evidence type="ECO:0000313" key="2">
    <source>
        <dbReference type="Proteomes" id="UP001061302"/>
    </source>
</evidence>
<dbReference type="RefSeq" id="WP_263124089.1">
    <property type="nucleotide sequence ID" value="NZ_CP106753.1"/>
</dbReference>